<evidence type="ECO:0000256" key="5">
    <source>
        <dbReference type="ARBA" id="ARBA00034808"/>
    </source>
</evidence>
<evidence type="ECO:0000313" key="7">
    <source>
        <dbReference type="EMBL" id="VEA71218.1"/>
    </source>
</evidence>
<protein>
    <recommendedName>
        <fullName evidence="5">DNA 3'-5' helicase</fullName>
        <ecNumber evidence="5">5.6.2.4</ecNumber>
    </recommendedName>
</protein>
<keyword evidence="7" id="KW-0347">Helicase</keyword>
<dbReference type="InterPro" id="IPR014001">
    <property type="entry name" value="Helicase_ATP-bd"/>
</dbReference>
<name>A0A447QM59_SERRU</name>
<comment type="similarity">
    <text evidence="1">Belongs to the helicase family. RecQ subfamily.</text>
</comment>
<organism evidence="7 8">
    <name type="scientific">Serratia rubidaea</name>
    <name type="common">Serratia marinorubra</name>
    <dbReference type="NCBI Taxonomy" id="61652"/>
    <lineage>
        <taxon>Bacteria</taxon>
        <taxon>Pseudomonadati</taxon>
        <taxon>Pseudomonadota</taxon>
        <taxon>Gammaproteobacteria</taxon>
        <taxon>Enterobacterales</taxon>
        <taxon>Yersiniaceae</taxon>
        <taxon>Serratia</taxon>
    </lineage>
</organism>
<dbReference type="GO" id="GO:0016787">
    <property type="term" value="F:hydrolase activity"/>
    <property type="evidence" value="ECO:0007669"/>
    <property type="project" value="UniProtKB-KW"/>
</dbReference>
<dbReference type="CDD" id="cd17920">
    <property type="entry name" value="DEXHc_RecQ"/>
    <property type="match status" value="1"/>
</dbReference>
<dbReference type="GO" id="GO:0009378">
    <property type="term" value="F:four-way junction helicase activity"/>
    <property type="evidence" value="ECO:0007669"/>
    <property type="project" value="TreeGrafter"/>
</dbReference>
<dbReference type="GO" id="GO:0043138">
    <property type="term" value="F:3'-5' DNA helicase activity"/>
    <property type="evidence" value="ECO:0007669"/>
    <property type="project" value="UniProtKB-EC"/>
</dbReference>
<evidence type="ECO:0000256" key="4">
    <source>
        <dbReference type="ARBA" id="ARBA00034617"/>
    </source>
</evidence>
<dbReference type="PANTHER" id="PTHR13710">
    <property type="entry name" value="DNA HELICASE RECQ FAMILY MEMBER"/>
    <property type="match status" value="1"/>
</dbReference>
<dbReference type="EC" id="5.6.2.4" evidence="5"/>
<dbReference type="GO" id="GO:0006310">
    <property type="term" value="P:DNA recombination"/>
    <property type="evidence" value="ECO:0007669"/>
    <property type="project" value="TreeGrafter"/>
</dbReference>
<evidence type="ECO:0000256" key="1">
    <source>
        <dbReference type="ARBA" id="ARBA00005446"/>
    </source>
</evidence>
<dbReference type="AlphaFoldDB" id="A0A447QM59"/>
<dbReference type="SUPFAM" id="SSF52540">
    <property type="entry name" value="P-loop containing nucleoside triphosphate hydrolases"/>
    <property type="match status" value="1"/>
</dbReference>
<keyword evidence="7" id="KW-0067">ATP-binding</keyword>
<evidence type="ECO:0000256" key="2">
    <source>
        <dbReference type="ARBA" id="ARBA00023125"/>
    </source>
</evidence>
<dbReference type="InterPro" id="IPR027417">
    <property type="entry name" value="P-loop_NTPase"/>
</dbReference>
<keyword evidence="2" id="KW-0238">DNA-binding</keyword>
<dbReference type="GO" id="GO:0005737">
    <property type="term" value="C:cytoplasm"/>
    <property type="evidence" value="ECO:0007669"/>
    <property type="project" value="TreeGrafter"/>
</dbReference>
<keyword evidence="7" id="KW-0378">Hydrolase</keyword>
<dbReference type="GO" id="GO:0005524">
    <property type="term" value="F:ATP binding"/>
    <property type="evidence" value="ECO:0007669"/>
    <property type="project" value="InterPro"/>
</dbReference>
<dbReference type="EMBL" id="LR134155">
    <property type="protein sequence ID" value="VEA71218.1"/>
    <property type="molecule type" value="Genomic_DNA"/>
</dbReference>
<dbReference type="GO" id="GO:0030894">
    <property type="term" value="C:replisome"/>
    <property type="evidence" value="ECO:0007669"/>
    <property type="project" value="TreeGrafter"/>
</dbReference>
<reference evidence="7 8" key="1">
    <citation type="submission" date="2018-12" db="EMBL/GenBank/DDBJ databases">
        <authorList>
            <consortium name="Pathogen Informatics"/>
        </authorList>
    </citation>
    <scope>NUCLEOTIDE SEQUENCE [LARGE SCALE GENOMIC DNA]</scope>
    <source>
        <strain evidence="7 8">NCTC9419</strain>
    </source>
</reference>
<sequence length="125" mass="13441">MSTAAVINSELLAEQVLRDTFGYQQFRPGQQTIIDAVTRGQDCLVVMPTGGGKSLCYQIPALMLEGLTLVVSPLISLMKDQVDQLLANGVAAACYNSTQTREQQLEVMAGCRSGAIKMLYIALNA</sequence>
<gene>
    <name evidence="7" type="primary">recQ_1</name>
    <name evidence="7" type="ORF">NCTC9419_02752</name>
</gene>
<evidence type="ECO:0000313" key="8">
    <source>
        <dbReference type="Proteomes" id="UP000271603"/>
    </source>
</evidence>
<keyword evidence="7" id="KW-0547">Nucleotide-binding</keyword>
<dbReference type="GO" id="GO:0003677">
    <property type="term" value="F:DNA binding"/>
    <property type="evidence" value="ECO:0007669"/>
    <property type="project" value="UniProtKB-KW"/>
</dbReference>
<keyword evidence="3" id="KW-0413">Isomerase</keyword>
<dbReference type="Gene3D" id="3.40.50.300">
    <property type="entry name" value="P-loop containing nucleotide triphosphate hydrolases"/>
    <property type="match status" value="1"/>
</dbReference>
<comment type="catalytic activity">
    <reaction evidence="4">
        <text>Couples ATP hydrolysis with the unwinding of duplex DNA by translocating in the 3'-5' direction.</text>
        <dbReference type="EC" id="5.6.2.4"/>
    </reaction>
</comment>
<feature type="domain" description="Helicase ATP-binding" evidence="6">
    <location>
        <begin position="34"/>
        <end position="125"/>
    </location>
</feature>
<evidence type="ECO:0000259" key="6">
    <source>
        <dbReference type="PROSITE" id="PS51192"/>
    </source>
</evidence>
<dbReference type="GO" id="GO:0006281">
    <property type="term" value="P:DNA repair"/>
    <property type="evidence" value="ECO:0007669"/>
    <property type="project" value="TreeGrafter"/>
</dbReference>
<dbReference type="PROSITE" id="PS51192">
    <property type="entry name" value="HELICASE_ATP_BIND_1"/>
    <property type="match status" value="1"/>
</dbReference>
<accession>A0A447QM59</accession>
<dbReference type="InterPro" id="IPR011545">
    <property type="entry name" value="DEAD/DEAH_box_helicase_dom"/>
</dbReference>
<evidence type="ECO:0000256" key="3">
    <source>
        <dbReference type="ARBA" id="ARBA00023235"/>
    </source>
</evidence>
<proteinExistence type="inferred from homology"/>
<dbReference type="PANTHER" id="PTHR13710:SF105">
    <property type="entry name" value="ATP-DEPENDENT DNA HELICASE Q1"/>
    <property type="match status" value="1"/>
</dbReference>
<dbReference type="Proteomes" id="UP000271603">
    <property type="component" value="Chromosome"/>
</dbReference>
<dbReference type="Pfam" id="PF00270">
    <property type="entry name" value="DEAD"/>
    <property type="match status" value="1"/>
</dbReference>
<dbReference type="GO" id="GO:0043590">
    <property type="term" value="C:bacterial nucleoid"/>
    <property type="evidence" value="ECO:0007669"/>
    <property type="project" value="TreeGrafter"/>
</dbReference>